<dbReference type="Proteomes" id="UP000289323">
    <property type="component" value="Unassembled WGS sequence"/>
</dbReference>
<dbReference type="AlphaFoldDB" id="A0A446B990"/>
<organism evidence="1 2">
    <name type="scientific">Thermothielavioides terrestris</name>
    <dbReference type="NCBI Taxonomy" id="2587410"/>
    <lineage>
        <taxon>Eukaryota</taxon>
        <taxon>Fungi</taxon>
        <taxon>Dikarya</taxon>
        <taxon>Ascomycota</taxon>
        <taxon>Pezizomycotina</taxon>
        <taxon>Sordariomycetes</taxon>
        <taxon>Sordariomycetidae</taxon>
        <taxon>Sordariales</taxon>
        <taxon>Chaetomiaceae</taxon>
        <taxon>Thermothielavioides</taxon>
    </lineage>
</organism>
<accession>A0A446B990</accession>
<name>A0A446B990_9PEZI</name>
<sequence length="27" mass="3145">MAQRERNDEAEDRRIASMLNMALKVPV</sequence>
<evidence type="ECO:0000313" key="2">
    <source>
        <dbReference type="Proteomes" id="UP000289323"/>
    </source>
</evidence>
<gene>
    <name evidence="1" type="ORF">TT172_LOCUS1478</name>
</gene>
<proteinExistence type="predicted"/>
<reference evidence="1 2" key="1">
    <citation type="submission" date="2018-04" db="EMBL/GenBank/DDBJ databases">
        <authorList>
            <person name="Huttner S."/>
            <person name="Dainat J."/>
        </authorList>
    </citation>
    <scope>NUCLEOTIDE SEQUENCE [LARGE SCALE GENOMIC DNA]</scope>
</reference>
<evidence type="ECO:0000313" key="1">
    <source>
        <dbReference type="EMBL" id="SPQ19059.1"/>
    </source>
</evidence>
<dbReference type="EMBL" id="OUUZ01000001">
    <property type="protein sequence ID" value="SPQ19059.1"/>
    <property type="molecule type" value="Genomic_DNA"/>
</dbReference>
<protein>
    <submittedName>
        <fullName evidence="1">F8cf62ff-9004-449f-a16b-cf7782419dc2</fullName>
    </submittedName>
</protein>